<feature type="transmembrane region" description="Helical" evidence="2">
    <location>
        <begin position="402"/>
        <end position="420"/>
    </location>
</feature>
<dbReference type="RefSeq" id="WP_185038141.1">
    <property type="nucleotide sequence ID" value="NZ_BOMR01000067.1"/>
</dbReference>
<dbReference type="Proteomes" id="UP000546162">
    <property type="component" value="Unassembled WGS sequence"/>
</dbReference>
<keyword evidence="2" id="KW-0812">Transmembrane</keyword>
<feature type="transmembrane region" description="Helical" evidence="2">
    <location>
        <begin position="441"/>
        <end position="461"/>
    </location>
</feature>
<accession>A0A7W7GT39</accession>
<feature type="region of interest" description="Disordered" evidence="1">
    <location>
        <begin position="318"/>
        <end position="359"/>
    </location>
</feature>
<keyword evidence="2" id="KW-1133">Transmembrane helix</keyword>
<proteinExistence type="predicted"/>
<dbReference type="InterPro" id="IPR011990">
    <property type="entry name" value="TPR-like_helical_dom_sf"/>
</dbReference>
<protein>
    <submittedName>
        <fullName evidence="3">Tetratricopeptide (TPR) repeat protein</fullName>
    </submittedName>
</protein>
<sequence length="486" mass="49841">MEPDTTPEDHRQRALLFADLGRYDEAADEIAAGLSAVAGLGATPQPDASSSTAPDPTAGIAPDPGPAPATGPWADSAWGTGPDGTAVRETGIGGTGSDDTTARETEAEQTAAGEPGADRTAAQEAEADDAAGRGTRAGAPTGQEAGAAGAADETALLVTLARIHLAAEQPVEALAAADRAVAAAPGELPPLVVRAMALTDTRRYGEAAQLAGEILRTWPADAYAQRTGAALLGESRNGQEALNAAWNGVRVAPGEAEAHLVLAVVAARLRLFDLAQRGYAEALELDPAIADAGQDVGIVRLERRRWARALEALAEEASLGAGVPPEPGPVTEPSATPQPAQPSRPAWSEPPAVSRPRKPVLDVSADSAEAVRETIQYGANGTLVAAVLTAAMTLISDGISRVWAGLIGFLVFLAVILWFRSRLTEPVGLVLARLRSGDRKLAVALYLTFAAPLFLVAYAVVGGLPTLLAGMVLAAIGELVVLTSRR</sequence>
<dbReference type="Gene3D" id="1.25.40.10">
    <property type="entry name" value="Tetratricopeptide repeat domain"/>
    <property type="match status" value="1"/>
</dbReference>
<evidence type="ECO:0000313" key="4">
    <source>
        <dbReference type="Proteomes" id="UP000546162"/>
    </source>
</evidence>
<feature type="region of interest" description="Disordered" evidence="1">
    <location>
        <begin position="40"/>
        <end position="148"/>
    </location>
</feature>
<evidence type="ECO:0000256" key="2">
    <source>
        <dbReference type="SAM" id="Phobius"/>
    </source>
</evidence>
<comment type="caution">
    <text evidence="3">The sequence shown here is derived from an EMBL/GenBank/DDBJ whole genome shotgun (WGS) entry which is preliminary data.</text>
</comment>
<keyword evidence="4" id="KW-1185">Reference proteome</keyword>
<keyword evidence="2" id="KW-0472">Membrane</keyword>
<evidence type="ECO:0000256" key="1">
    <source>
        <dbReference type="SAM" id="MobiDB-lite"/>
    </source>
</evidence>
<dbReference type="SUPFAM" id="SSF48452">
    <property type="entry name" value="TPR-like"/>
    <property type="match status" value="1"/>
</dbReference>
<feature type="transmembrane region" description="Helical" evidence="2">
    <location>
        <begin position="467"/>
        <end position="484"/>
    </location>
</feature>
<feature type="compositionally biased region" description="Low complexity" evidence="1">
    <location>
        <begin position="132"/>
        <end position="148"/>
    </location>
</feature>
<name>A0A7W7GT39_9ACTN</name>
<organism evidence="3 4">
    <name type="scientific">Actinoplanes octamycinicus</name>
    <dbReference type="NCBI Taxonomy" id="135948"/>
    <lineage>
        <taxon>Bacteria</taxon>
        <taxon>Bacillati</taxon>
        <taxon>Actinomycetota</taxon>
        <taxon>Actinomycetes</taxon>
        <taxon>Micromonosporales</taxon>
        <taxon>Micromonosporaceae</taxon>
        <taxon>Actinoplanes</taxon>
    </lineage>
</organism>
<dbReference type="EMBL" id="JACHNB010000001">
    <property type="protein sequence ID" value="MBB4737769.1"/>
    <property type="molecule type" value="Genomic_DNA"/>
</dbReference>
<feature type="compositionally biased region" description="Low complexity" evidence="1">
    <location>
        <begin position="52"/>
        <end position="62"/>
    </location>
</feature>
<gene>
    <name evidence="3" type="ORF">BJY16_001228</name>
</gene>
<dbReference type="SMART" id="SM00028">
    <property type="entry name" value="TPR"/>
    <property type="match status" value="3"/>
</dbReference>
<dbReference type="InterPro" id="IPR019734">
    <property type="entry name" value="TPR_rpt"/>
</dbReference>
<feature type="compositionally biased region" description="Low complexity" evidence="1">
    <location>
        <begin position="108"/>
        <end position="124"/>
    </location>
</feature>
<dbReference type="AlphaFoldDB" id="A0A7W7GT39"/>
<reference evidence="3 4" key="1">
    <citation type="submission" date="2020-08" db="EMBL/GenBank/DDBJ databases">
        <title>Sequencing the genomes of 1000 actinobacteria strains.</title>
        <authorList>
            <person name="Klenk H.-P."/>
        </authorList>
    </citation>
    <scope>NUCLEOTIDE SEQUENCE [LARGE SCALE GENOMIC DNA]</scope>
    <source>
        <strain evidence="3 4">DSM 45809</strain>
    </source>
</reference>
<evidence type="ECO:0000313" key="3">
    <source>
        <dbReference type="EMBL" id="MBB4737769.1"/>
    </source>
</evidence>